<evidence type="ECO:0008006" key="4">
    <source>
        <dbReference type="Google" id="ProtNLM"/>
    </source>
</evidence>
<proteinExistence type="predicted"/>
<feature type="chain" id="PRO_5012759081" description="Beta-lactamase-inhibitor-like PepSY-like domain-containing protein" evidence="1">
    <location>
        <begin position="22"/>
        <end position="105"/>
    </location>
</feature>
<keyword evidence="1" id="KW-0732">Signal</keyword>
<dbReference type="Proteomes" id="UP000215002">
    <property type="component" value="Chromosome"/>
</dbReference>
<gene>
    <name evidence="2" type="ORF">MuYL_0017</name>
</gene>
<dbReference type="RefSeq" id="WP_094568585.1">
    <property type="nucleotide sequence ID" value="NZ_CP022743.1"/>
</dbReference>
<dbReference type="OrthoDB" id="894202at2"/>
<dbReference type="Gene3D" id="3.10.450.360">
    <property type="match status" value="1"/>
</dbReference>
<sequence>MKKFILSAAVLVVAGLATVKANNLNTNMHTVAIVAQADSVQKSPIKLEALPDPVKTVLSSDVFKTWVPSTAFAVTAGTTQYYEVDVKKGTETKALKFDKDGKIIQ</sequence>
<dbReference type="EMBL" id="CP022743">
    <property type="protein sequence ID" value="ASU31920.1"/>
    <property type="molecule type" value="Genomic_DNA"/>
</dbReference>
<accession>A0A223NQ88</accession>
<keyword evidence="3" id="KW-1185">Reference proteome</keyword>
<evidence type="ECO:0000256" key="1">
    <source>
        <dbReference type="SAM" id="SignalP"/>
    </source>
</evidence>
<protein>
    <recommendedName>
        <fullName evidence="4">Beta-lactamase-inhibitor-like PepSY-like domain-containing protein</fullName>
    </recommendedName>
</protein>
<evidence type="ECO:0000313" key="3">
    <source>
        <dbReference type="Proteomes" id="UP000215002"/>
    </source>
</evidence>
<organism evidence="2 3">
    <name type="scientific">Mucilaginibacter xinganensis</name>
    <dbReference type="NCBI Taxonomy" id="1234841"/>
    <lineage>
        <taxon>Bacteria</taxon>
        <taxon>Pseudomonadati</taxon>
        <taxon>Bacteroidota</taxon>
        <taxon>Sphingobacteriia</taxon>
        <taxon>Sphingobacteriales</taxon>
        <taxon>Sphingobacteriaceae</taxon>
        <taxon>Mucilaginibacter</taxon>
    </lineage>
</organism>
<dbReference type="AlphaFoldDB" id="A0A223NQ88"/>
<name>A0A223NQ88_9SPHI</name>
<dbReference type="SUPFAM" id="SSF160574">
    <property type="entry name" value="BT0923-like"/>
    <property type="match status" value="1"/>
</dbReference>
<dbReference type="KEGG" id="muc:MuYL_0017"/>
<feature type="signal peptide" evidence="1">
    <location>
        <begin position="1"/>
        <end position="21"/>
    </location>
</feature>
<reference evidence="2 3" key="1">
    <citation type="submission" date="2017-08" db="EMBL/GenBank/DDBJ databases">
        <title>Complete genome sequence of Mucilaginibacter sp. strain BJC16-A31.</title>
        <authorList>
            <consortium name="Henan University of Science and Technology"/>
            <person name="You X."/>
        </authorList>
    </citation>
    <scope>NUCLEOTIDE SEQUENCE [LARGE SCALE GENOMIC DNA]</scope>
    <source>
        <strain evidence="2 3">BJC16-A31</strain>
    </source>
</reference>
<evidence type="ECO:0000313" key="2">
    <source>
        <dbReference type="EMBL" id="ASU31920.1"/>
    </source>
</evidence>